<accession>A0A1B4VH14</accession>
<dbReference type="KEGG" id="sva:SVA_3813"/>
<dbReference type="CDD" id="cd03811">
    <property type="entry name" value="GT4_GT28_WabH-like"/>
    <property type="match status" value="1"/>
</dbReference>
<evidence type="ECO:0000313" key="3">
    <source>
        <dbReference type="Proteomes" id="UP000218899"/>
    </source>
</evidence>
<feature type="domain" description="Glycosyltransferase subfamily 4-like N-terminal" evidence="1">
    <location>
        <begin position="3"/>
        <end position="154"/>
    </location>
</feature>
<dbReference type="Pfam" id="PF13439">
    <property type="entry name" value="Glyco_transf_4"/>
    <property type="match status" value="1"/>
</dbReference>
<organism evidence="2 3">
    <name type="scientific">Sulfurifustis variabilis</name>
    <dbReference type="NCBI Taxonomy" id="1675686"/>
    <lineage>
        <taxon>Bacteria</taxon>
        <taxon>Pseudomonadati</taxon>
        <taxon>Pseudomonadota</taxon>
        <taxon>Gammaproteobacteria</taxon>
        <taxon>Acidiferrobacterales</taxon>
        <taxon>Acidiferrobacteraceae</taxon>
        <taxon>Sulfurifustis</taxon>
    </lineage>
</organism>
<keyword evidence="3" id="KW-1185">Reference proteome</keyword>
<keyword evidence="2" id="KW-0808">Transferase</keyword>
<dbReference type="Proteomes" id="UP000218899">
    <property type="component" value="Chromosome"/>
</dbReference>
<reference evidence="2 3" key="1">
    <citation type="submission" date="2015-08" db="EMBL/GenBank/DDBJ databases">
        <title>Complete genome sequence of Sulfurifustis variabilis.</title>
        <authorList>
            <person name="Miura A."/>
            <person name="Kojima H."/>
            <person name="Fukui M."/>
        </authorList>
    </citation>
    <scope>NUCLEOTIDE SEQUENCE [LARGE SCALE GENOMIC DNA]</scope>
    <source>
        <strain evidence="3">skN76</strain>
    </source>
</reference>
<evidence type="ECO:0000313" key="2">
    <source>
        <dbReference type="EMBL" id="BAU50347.1"/>
    </source>
</evidence>
<evidence type="ECO:0000259" key="1">
    <source>
        <dbReference type="Pfam" id="PF13439"/>
    </source>
</evidence>
<dbReference type="InterPro" id="IPR028098">
    <property type="entry name" value="Glyco_trans_4-like_N"/>
</dbReference>
<proteinExistence type="predicted"/>
<dbReference type="OrthoDB" id="9055506at2"/>
<name>A0A1B4VH14_9GAMM</name>
<dbReference type="PANTHER" id="PTHR12526:SF630">
    <property type="entry name" value="GLYCOSYLTRANSFERASE"/>
    <property type="match status" value="1"/>
</dbReference>
<dbReference type="PANTHER" id="PTHR12526">
    <property type="entry name" value="GLYCOSYLTRANSFERASE"/>
    <property type="match status" value="1"/>
</dbReference>
<dbReference type="AlphaFoldDB" id="A0A1B4VH14"/>
<gene>
    <name evidence="2" type="ORF">SVA_3813</name>
</gene>
<dbReference type="Gene3D" id="3.40.50.2000">
    <property type="entry name" value="Glycogen Phosphorylase B"/>
    <property type="match status" value="2"/>
</dbReference>
<dbReference type="GO" id="GO:0016757">
    <property type="term" value="F:glycosyltransferase activity"/>
    <property type="evidence" value="ECO:0007669"/>
    <property type="project" value="UniProtKB-ARBA"/>
</dbReference>
<dbReference type="Pfam" id="PF13692">
    <property type="entry name" value="Glyco_trans_1_4"/>
    <property type="match status" value="1"/>
</dbReference>
<sequence length="357" mass="38406">MILNLCAGLAERVRRLDLVLVRADSAHVTDLPASVRIVNLNARHTFTSLLPLARYLRRERPSVLLAAKDRAIRVAVVARVLARVPLRLVGRIGTTVSAALAGRGAWRLAVWRAGMRLFYPGADLIVAVSQGVADDIVHLAQLAPDRVRVVPNPVWTPRLERLAREAPAHPWFSEPSVPLVLSAGRLTRQKDFPTLIRAFAQVRAERPCRLMILGDGGQRDDLLALAKQLGVAEDVALPGFQANPYAYVAHASLFVLSSVWEGSPNVLTEALALGIPVVSTDCPSGPREILAGGRYGKLVPTGDGDALARAMLETLANPLPRDALMQAARPYSLEASTRGYLEALAIGPPPSVESTSA</sequence>
<protein>
    <submittedName>
        <fullName evidence="2">Glycosyl transferase</fullName>
    </submittedName>
</protein>
<dbReference type="SUPFAM" id="SSF53756">
    <property type="entry name" value="UDP-Glycosyltransferase/glycogen phosphorylase"/>
    <property type="match status" value="1"/>
</dbReference>
<dbReference type="EMBL" id="AP014936">
    <property type="protein sequence ID" value="BAU50347.1"/>
    <property type="molecule type" value="Genomic_DNA"/>
</dbReference>